<evidence type="ECO:0000313" key="1">
    <source>
        <dbReference type="EMBL" id="OBQ66950.1"/>
    </source>
</evidence>
<accession>A0A6M7U306</accession>
<organism evidence="1 2">
    <name type="scientific">Rhizobium loti</name>
    <name type="common">Mesorhizobium loti</name>
    <dbReference type="NCBI Taxonomy" id="381"/>
    <lineage>
        <taxon>Bacteria</taxon>
        <taxon>Pseudomonadati</taxon>
        <taxon>Pseudomonadota</taxon>
        <taxon>Alphaproteobacteria</taxon>
        <taxon>Hyphomicrobiales</taxon>
        <taxon>Phyllobacteriaceae</taxon>
        <taxon>Mesorhizobium</taxon>
    </lineage>
</organism>
<gene>
    <name evidence="1" type="ORF">A8145_31710</name>
</gene>
<dbReference type="Proteomes" id="UP000093737">
    <property type="component" value="Unassembled WGS sequence"/>
</dbReference>
<comment type="caution">
    <text evidence="1">The sequence shown here is derived from an EMBL/GenBank/DDBJ whole genome shotgun (WGS) entry which is preliminary data.</text>
</comment>
<dbReference type="EMBL" id="LYTK01000010">
    <property type="protein sequence ID" value="OBQ66950.1"/>
    <property type="molecule type" value="Genomic_DNA"/>
</dbReference>
<sequence length="68" mass="8015">MSNQNEYSRPKGMELFEITPIIVGGDPVSLENKIWLTRQEHFEVVRFWNRTIEIQRKAALEKAARADR</sequence>
<name>A0A6M7U306_RHILI</name>
<reference evidence="1 2" key="1">
    <citation type="submission" date="2016-05" db="EMBL/GenBank/DDBJ databases">
        <authorList>
            <person name="Ramsay J.P."/>
        </authorList>
    </citation>
    <scope>NUCLEOTIDE SEQUENCE [LARGE SCALE GENOMIC DNA]</scope>
    <source>
        <strain evidence="1 2">NZP2042</strain>
    </source>
</reference>
<proteinExistence type="predicted"/>
<dbReference type="RefSeq" id="WP_065005324.1">
    <property type="nucleotide sequence ID" value="NZ_CP033334.1"/>
</dbReference>
<protein>
    <submittedName>
        <fullName evidence="1">Uncharacterized protein</fullName>
    </submittedName>
</protein>
<dbReference type="AlphaFoldDB" id="A0A6M7U306"/>
<evidence type="ECO:0000313" key="2">
    <source>
        <dbReference type="Proteomes" id="UP000093737"/>
    </source>
</evidence>